<dbReference type="InterPro" id="IPR056747">
    <property type="entry name" value="VPS13-like_M"/>
</dbReference>
<dbReference type="Gene3D" id="1.10.8.10">
    <property type="entry name" value="DNA helicase RuvA subunit, C-terminal domain"/>
    <property type="match status" value="1"/>
</dbReference>
<name>A0AAV2SQ90_MEGNR</name>
<gene>
    <name evidence="2" type="ORF">MNOR_LOCUS39413</name>
</gene>
<dbReference type="Pfam" id="PF25033">
    <property type="entry name" value="VPS13_M"/>
    <property type="match status" value="1"/>
</dbReference>
<organism evidence="2 3">
    <name type="scientific">Meganyctiphanes norvegica</name>
    <name type="common">Northern krill</name>
    <name type="synonym">Thysanopoda norvegica</name>
    <dbReference type="NCBI Taxonomy" id="48144"/>
    <lineage>
        <taxon>Eukaryota</taxon>
        <taxon>Metazoa</taxon>
        <taxon>Ecdysozoa</taxon>
        <taxon>Arthropoda</taxon>
        <taxon>Crustacea</taxon>
        <taxon>Multicrustacea</taxon>
        <taxon>Malacostraca</taxon>
        <taxon>Eumalacostraca</taxon>
        <taxon>Eucarida</taxon>
        <taxon>Euphausiacea</taxon>
        <taxon>Euphausiidae</taxon>
        <taxon>Meganyctiphanes</taxon>
    </lineage>
</organism>
<dbReference type="InterPro" id="IPR009060">
    <property type="entry name" value="UBA-like_sf"/>
</dbReference>
<dbReference type="InterPro" id="IPR015940">
    <property type="entry name" value="UBA"/>
</dbReference>
<comment type="caution">
    <text evidence="2">The sequence shown here is derived from an EMBL/GenBank/DDBJ whole genome shotgun (WGS) entry which is preliminary data.</text>
</comment>
<reference evidence="2 3" key="1">
    <citation type="submission" date="2024-05" db="EMBL/GenBank/DDBJ databases">
        <authorList>
            <person name="Wallberg A."/>
        </authorList>
    </citation>
    <scope>NUCLEOTIDE SEQUENCE [LARGE SCALE GENOMIC DNA]</scope>
</reference>
<feature type="domain" description="UBA" evidence="1">
    <location>
        <begin position="111"/>
        <end position="159"/>
    </location>
</feature>
<dbReference type="InterPro" id="IPR026847">
    <property type="entry name" value="VPS13"/>
</dbReference>
<dbReference type="GO" id="GO:0007005">
    <property type="term" value="P:mitochondrion organization"/>
    <property type="evidence" value="ECO:0007669"/>
    <property type="project" value="TreeGrafter"/>
</dbReference>
<evidence type="ECO:0000313" key="3">
    <source>
        <dbReference type="Proteomes" id="UP001497623"/>
    </source>
</evidence>
<protein>
    <recommendedName>
        <fullName evidence="1">UBA domain-containing protein</fullName>
    </recommendedName>
</protein>
<dbReference type="PANTHER" id="PTHR16166:SF141">
    <property type="entry name" value="INTERMEMBRANE LIPID TRANSFER PROTEIN VPS13D"/>
    <property type="match status" value="1"/>
</dbReference>
<sequence>IQSTAVISFRPHHTERPLSCNLNQCELYSCILGLEEDTALSIIDPVTVNIEVNDRAPRSPDIDVSMATQHTVEVVLHQLNIRLSYHDMKMFQQILESVPKQQKTAVKNKTQSNERQQPANFQAQVNKLSVLGFLPEDCMKALEECQGRLDDAALWLTHNAHPAPSPTILQPDQSKEDTINFQGLEVKTGGVNICIIDDCGDCDVPLLEISLLHLGLKQDWEGKGSAACNLSVEYYNRYLSGWEPFLEPWKCSAEWSNCPSKDLIGKRLIM</sequence>
<dbReference type="Proteomes" id="UP001497623">
    <property type="component" value="Unassembled WGS sequence"/>
</dbReference>
<dbReference type="GO" id="GO:0006623">
    <property type="term" value="P:protein targeting to vacuole"/>
    <property type="evidence" value="ECO:0007669"/>
    <property type="project" value="TreeGrafter"/>
</dbReference>
<evidence type="ECO:0000313" key="2">
    <source>
        <dbReference type="EMBL" id="CAL4225809.1"/>
    </source>
</evidence>
<evidence type="ECO:0000259" key="1">
    <source>
        <dbReference type="PROSITE" id="PS50030"/>
    </source>
</evidence>
<dbReference type="EMBL" id="CAXKWB010102119">
    <property type="protein sequence ID" value="CAL4225809.1"/>
    <property type="molecule type" value="Genomic_DNA"/>
</dbReference>
<proteinExistence type="predicted"/>
<dbReference type="PROSITE" id="PS50030">
    <property type="entry name" value="UBA"/>
    <property type="match status" value="1"/>
</dbReference>
<dbReference type="SUPFAM" id="SSF46934">
    <property type="entry name" value="UBA-like"/>
    <property type="match status" value="1"/>
</dbReference>
<keyword evidence="3" id="KW-1185">Reference proteome</keyword>
<dbReference type="AlphaFoldDB" id="A0AAV2SQ90"/>
<dbReference type="PANTHER" id="PTHR16166">
    <property type="entry name" value="VACUOLAR PROTEIN SORTING-ASSOCIATED PROTEIN VPS13"/>
    <property type="match status" value="1"/>
</dbReference>
<accession>A0AAV2SQ90</accession>
<dbReference type="CDD" id="cd14306">
    <property type="entry name" value="UBA_VP13D"/>
    <property type="match status" value="1"/>
</dbReference>
<feature type="non-terminal residue" evidence="2">
    <location>
        <position position="1"/>
    </location>
</feature>
<dbReference type="InterPro" id="IPR041969">
    <property type="entry name" value="VP13D_UBA"/>
</dbReference>
<dbReference type="GO" id="GO:0045053">
    <property type="term" value="P:protein retention in Golgi apparatus"/>
    <property type="evidence" value="ECO:0007669"/>
    <property type="project" value="TreeGrafter"/>
</dbReference>
<feature type="non-terminal residue" evidence="2">
    <location>
        <position position="270"/>
    </location>
</feature>